<dbReference type="InterPro" id="IPR012677">
    <property type="entry name" value="Nucleotide-bd_a/b_plait_sf"/>
</dbReference>
<evidence type="ECO:0000256" key="1">
    <source>
        <dbReference type="ARBA" id="ARBA00004123"/>
    </source>
</evidence>
<dbReference type="Gene3D" id="3.30.70.330">
    <property type="match status" value="3"/>
</dbReference>
<feature type="domain" description="RRM" evidence="5">
    <location>
        <begin position="229"/>
        <end position="303"/>
    </location>
</feature>
<dbReference type="InterPro" id="IPR000504">
    <property type="entry name" value="RRM_dom"/>
</dbReference>
<keyword evidence="3" id="KW-0694">RNA-binding</keyword>
<dbReference type="RefSeq" id="XP_021876363.1">
    <property type="nucleotide sequence ID" value="XM_022029211.1"/>
</dbReference>
<dbReference type="PANTHER" id="PTHR13952:SF6">
    <property type="entry name" value="U11_U12 SMALL NUCLEAR RIBONUCLEOPROTEIN 35 KDA PROTEIN"/>
    <property type="match status" value="1"/>
</dbReference>
<comment type="caution">
    <text evidence="6">The sequence shown here is derived from an EMBL/GenBank/DDBJ whole genome shotgun (WGS) entry which is preliminary data.</text>
</comment>
<dbReference type="FunCoup" id="A0A1Y2G892">
    <property type="interactions" value="339"/>
</dbReference>
<evidence type="ECO:0000256" key="4">
    <source>
        <dbReference type="SAM" id="MobiDB-lite"/>
    </source>
</evidence>
<dbReference type="SUPFAM" id="SSF54928">
    <property type="entry name" value="RNA-binding domain, RBD"/>
    <property type="match status" value="2"/>
</dbReference>
<reference evidence="6 7" key="1">
    <citation type="submission" date="2016-07" db="EMBL/GenBank/DDBJ databases">
        <title>Pervasive Adenine N6-methylation of Active Genes in Fungi.</title>
        <authorList>
            <consortium name="DOE Joint Genome Institute"/>
            <person name="Mondo S.J."/>
            <person name="Dannebaum R.O."/>
            <person name="Kuo R.C."/>
            <person name="Labutti K."/>
            <person name="Haridas S."/>
            <person name="Kuo A."/>
            <person name="Salamov A."/>
            <person name="Ahrendt S.R."/>
            <person name="Lipzen A."/>
            <person name="Sullivan W."/>
            <person name="Andreopoulos W.B."/>
            <person name="Clum A."/>
            <person name="Lindquist E."/>
            <person name="Daum C."/>
            <person name="Ramamoorthy G.K."/>
            <person name="Gryganskyi A."/>
            <person name="Culley D."/>
            <person name="Magnuson J.K."/>
            <person name="James T.Y."/>
            <person name="O'Malley M.A."/>
            <person name="Stajich J.E."/>
            <person name="Spatafora J.W."/>
            <person name="Visel A."/>
            <person name="Grigoriev I.V."/>
        </authorList>
    </citation>
    <scope>NUCLEOTIDE SEQUENCE [LARGE SCALE GENOMIC DNA]</scope>
    <source>
        <strain evidence="6 7">NRRL 3116</strain>
    </source>
</reference>
<feature type="compositionally biased region" description="Polar residues" evidence="4">
    <location>
        <begin position="588"/>
        <end position="603"/>
    </location>
</feature>
<dbReference type="SMART" id="SM00360">
    <property type="entry name" value="RRM"/>
    <property type="match status" value="3"/>
</dbReference>
<feature type="region of interest" description="Disordered" evidence="4">
    <location>
        <begin position="588"/>
        <end position="649"/>
    </location>
</feature>
<feature type="domain" description="RRM" evidence="5">
    <location>
        <begin position="148"/>
        <end position="227"/>
    </location>
</feature>
<dbReference type="PANTHER" id="PTHR13952">
    <property type="entry name" value="U1 SMALL NUCLEAR RIBONUCLEOPROTEIN 70 KD"/>
    <property type="match status" value="1"/>
</dbReference>
<evidence type="ECO:0000256" key="3">
    <source>
        <dbReference type="PROSITE-ProRule" id="PRU00176"/>
    </source>
</evidence>
<feature type="compositionally biased region" description="Polar residues" evidence="4">
    <location>
        <begin position="114"/>
        <end position="123"/>
    </location>
</feature>
<keyword evidence="7" id="KW-1185">Reference proteome</keyword>
<dbReference type="CDD" id="cd12453">
    <property type="entry name" value="RRM1_RIM4_like"/>
    <property type="match status" value="1"/>
</dbReference>
<dbReference type="InterPro" id="IPR035979">
    <property type="entry name" value="RBD_domain_sf"/>
</dbReference>
<gene>
    <name evidence="6" type="ORF">BCR41DRAFT_401321</name>
</gene>
<dbReference type="AlphaFoldDB" id="A0A1Y2G892"/>
<dbReference type="GO" id="GO:0000398">
    <property type="term" value="P:mRNA splicing, via spliceosome"/>
    <property type="evidence" value="ECO:0007669"/>
    <property type="project" value="TreeGrafter"/>
</dbReference>
<dbReference type="Proteomes" id="UP000193648">
    <property type="component" value="Unassembled WGS sequence"/>
</dbReference>
<accession>A0A1Y2G892</accession>
<dbReference type="EMBL" id="MCFF01000060">
    <property type="protein sequence ID" value="ORZ04086.1"/>
    <property type="molecule type" value="Genomic_DNA"/>
</dbReference>
<dbReference type="InterPro" id="IPR051183">
    <property type="entry name" value="U1_U11-U12_snRNP_70-35kDa"/>
</dbReference>
<protein>
    <recommendedName>
        <fullName evidence="5">RRM domain-containing protein</fullName>
    </recommendedName>
</protein>
<dbReference type="OrthoDB" id="410044at2759"/>
<evidence type="ECO:0000256" key="2">
    <source>
        <dbReference type="ARBA" id="ARBA00023242"/>
    </source>
</evidence>
<dbReference type="GO" id="GO:0003729">
    <property type="term" value="F:mRNA binding"/>
    <property type="evidence" value="ECO:0007669"/>
    <property type="project" value="TreeGrafter"/>
</dbReference>
<name>A0A1Y2G892_9FUNG</name>
<proteinExistence type="predicted"/>
<dbReference type="InterPro" id="IPR034352">
    <property type="entry name" value="Rim4_RRM1"/>
</dbReference>
<dbReference type="Pfam" id="PF00076">
    <property type="entry name" value="RRM_1"/>
    <property type="match status" value="3"/>
</dbReference>
<dbReference type="STRING" id="64571.A0A1Y2G892"/>
<dbReference type="CDD" id="cd00590">
    <property type="entry name" value="RRM_SF"/>
    <property type="match status" value="1"/>
</dbReference>
<dbReference type="GeneID" id="33571054"/>
<dbReference type="InParanoid" id="A0A1Y2G892"/>
<evidence type="ECO:0000259" key="5">
    <source>
        <dbReference type="PROSITE" id="PS50102"/>
    </source>
</evidence>
<evidence type="ECO:0000313" key="7">
    <source>
        <dbReference type="Proteomes" id="UP000193648"/>
    </source>
</evidence>
<dbReference type="PROSITE" id="PS50102">
    <property type="entry name" value="RRM"/>
    <property type="match status" value="3"/>
</dbReference>
<sequence>MEHRAPTPPSPVPTAASIDDSILIMQRNGGRPQLSRRFSCPRSEASDNFLSEATARLALSGGAMTVSPMEQDRSKSQESVQSHHSHPPHHVNSDDDVQYHRMSQGRIIDDTYEQASEQGSCNGSEADWDQGNADLNSREQRPRGEPQACLFVASLAASRTDIQLVESVTKHFERWGPLLNVKVLKDWMQRPYSFVQFEHIQDAQRAMIEAQNTLIDGRHIRIEQARVNRTLFLLRFGRAATEQDLIDVLEQYGPVENVSIFQDLGPAKNKRYAFAKFAYRDDAIRAYMSLRNNSRWTVEWAPNLSTQNQFEKESVFVGQLNPELTTEAALHERFKQYGGIRRVHLVKRNKPGTNRPTAFAFIEFTDEQAARQAIEHEHNTLFFGSVIRVQHREASEYRIQRQNAAFQATQHLNTPHAIGPPPINMPAPVINASEYRGAYLPYRGPRGGRPMYYAAYYAYPPAGIPIAGPGFLPQTQPRAMYVSPGGLLRAPTRTPETNQTYYQRGIPYSTHTGHQSIASDQFGSSQEMAQQNYEYTPYIQSPEGVYYPSPVPARVYLYDQSSPVGTMAPVGINGVPINPALQATSSVTPTSAIWRSSTRQGSFDRSGHDLVDPQVPSGDSSQVRSMDAGPSTARPSPPLDSHTLSRSVV</sequence>
<comment type="subcellular location">
    <subcellularLocation>
        <location evidence="1">Nucleus</location>
    </subcellularLocation>
</comment>
<evidence type="ECO:0000313" key="6">
    <source>
        <dbReference type="EMBL" id="ORZ04086.1"/>
    </source>
</evidence>
<feature type="region of interest" description="Disordered" evidence="4">
    <location>
        <begin position="66"/>
        <end position="96"/>
    </location>
</feature>
<dbReference type="GO" id="GO:0017069">
    <property type="term" value="F:snRNA binding"/>
    <property type="evidence" value="ECO:0007669"/>
    <property type="project" value="TreeGrafter"/>
</dbReference>
<keyword evidence="2" id="KW-0539">Nucleus</keyword>
<feature type="domain" description="RRM" evidence="5">
    <location>
        <begin position="313"/>
        <end position="394"/>
    </location>
</feature>
<dbReference type="GO" id="GO:0071011">
    <property type="term" value="C:precatalytic spliceosome"/>
    <property type="evidence" value="ECO:0007669"/>
    <property type="project" value="TreeGrafter"/>
</dbReference>
<feature type="region of interest" description="Disordered" evidence="4">
    <location>
        <begin position="114"/>
        <end position="143"/>
    </location>
</feature>
<organism evidence="6 7">
    <name type="scientific">Lobosporangium transversale</name>
    <dbReference type="NCBI Taxonomy" id="64571"/>
    <lineage>
        <taxon>Eukaryota</taxon>
        <taxon>Fungi</taxon>
        <taxon>Fungi incertae sedis</taxon>
        <taxon>Mucoromycota</taxon>
        <taxon>Mortierellomycotina</taxon>
        <taxon>Mortierellomycetes</taxon>
        <taxon>Mortierellales</taxon>
        <taxon>Mortierellaceae</taxon>
        <taxon>Lobosporangium</taxon>
    </lineage>
</organism>